<evidence type="ECO:0000313" key="2">
    <source>
        <dbReference type="Proteomes" id="UP000886501"/>
    </source>
</evidence>
<accession>A0ACB6ZGY4</accession>
<reference evidence="1" key="2">
    <citation type="journal article" date="2020" name="Nat. Commun.">
        <title>Large-scale genome sequencing of mycorrhizal fungi provides insights into the early evolution of symbiotic traits.</title>
        <authorList>
            <person name="Miyauchi S."/>
            <person name="Kiss E."/>
            <person name="Kuo A."/>
            <person name="Drula E."/>
            <person name="Kohler A."/>
            <person name="Sanchez-Garcia M."/>
            <person name="Morin E."/>
            <person name="Andreopoulos B."/>
            <person name="Barry K.W."/>
            <person name="Bonito G."/>
            <person name="Buee M."/>
            <person name="Carver A."/>
            <person name="Chen C."/>
            <person name="Cichocki N."/>
            <person name="Clum A."/>
            <person name="Culley D."/>
            <person name="Crous P.W."/>
            <person name="Fauchery L."/>
            <person name="Girlanda M."/>
            <person name="Hayes R.D."/>
            <person name="Keri Z."/>
            <person name="LaButti K."/>
            <person name="Lipzen A."/>
            <person name="Lombard V."/>
            <person name="Magnuson J."/>
            <person name="Maillard F."/>
            <person name="Murat C."/>
            <person name="Nolan M."/>
            <person name="Ohm R.A."/>
            <person name="Pangilinan J."/>
            <person name="Pereira M.F."/>
            <person name="Perotto S."/>
            <person name="Peter M."/>
            <person name="Pfister S."/>
            <person name="Riley R."/>
            <person name="Sitrit Y."/>
            <person name="Stielow J.B."/>
            <person name="Szollosi G."/>
            <person name="Zifcakova L."/>
            <person name="Stursova M."/>
            <person name="Spatafora J.W."/>
            <person name="Tedersoo L."/>
            <person name="Vaario L.M."/>
            <person name="Yamada A."/>
            <person name="Yan M."/>
            <person name="Wang P."/>
            <person name="Xu J."/>
            <person name="Bruns T."/>
            <person name="Baldrian P."/>
            <person name="Vilgalys R."/>
            <person name="Dunand C."/>
            <person name="Henrissat B."/>
            <person name="Grigoriev I.V."/>
            <person name="Hibbett D."/>
            <person name="Nagy L.G."/>
            <person name="Martin F.M."/>
        </authorList>
    </citation>
    <scope>NUCLEOTIDE SEQUENCE</scope>
    <source>
        <strain evidence="1">P2</strain>
    </source>
</reference>
<dbReference type="EMBL" id="MU118007">
    <property type="protein sequence ID" value="KAF9648834.1"/>
    <property type="molecule type" value="Genomic_DNA"/>
</dbReference>
<protein>
    <submittedName>
        <fullName evidence="1">ADP-ribosylation</fullName>
    </submittedName>
</protein>
<reference evidence="1" key="1">
    <citation type="submission" date="2019-10" db="EMBL/GenBank/DDBJ databases">
        <authorList>
            <consortium name="DOE Joint Genome Institute"/>
            <person name="Kuo A."/>
            <person name="Miyauchi S."/>
            <person name="Kiss E."/>
            <person name="Drula E."/>
            <person name="Kohler A."/>
            <person name="Sanchez-Garcia M."/>
            <person name="Andreopoulos B."/>
            <person name="Barry K.W."/>
            <person name="Bonito G."/>
            <person name="Buee M."/>
            <person name="Carver A."/>
            <person name="Chen C."/>
            <person name="Cichocki N."/>
            <person name="Clum A."/>
            <person name="Culley D."/>
            <person name="Crous P.W."/>
            <person name="Fauchery L."/>
            <person name="Girlanda M."/>
            <person name="Hayes R."/>
            <person name="Keri Z."/>
            <person name="Labutti K."/>
            <person name="Lipzen A."/>
            <person name="Lombard V."/>
            <person name="Magnuson J."/>
            <person name="Maillard F."/>
            <person name="Morin E."/>
            <person name="Murat C."/>
            <person name="Nolan M."/>
            <person name="Ohm R."/>
            <person name="Pangilinan J."/>
            <person name="Pereira M."/>
            <person name="Perotto S."/>
            <person name="Peter M."/>
            <person name="Riley R."/>
            <person name="Sitrit Y."/>
            <person name="Stielow B."/>
            <person name="Szollosi G."/>
            <person name="Zifcakova L."/>
            <person name="Stursova M."/>
            <person name="Spatafora J.W."/>
            <person name="Tedersoo L."/>
            <person name="Vaario L.-M."/>
            <person name="Yamada A."/>
            <person name="Yan M."/>
            <person name="Wang P."/>
            <person name="Xu J."/>
            <person name="Bruns T."/>
            <person name="Baldrian P."/>
            <person name="Vilgalys R."/>
            <person name="Henrissat B."/>
            <person name="Grigoriev I.V."/>
            <person name="Hibbett D."/>
            <person name="Nagy L.G."/>
            <person name="Martin F.M."/>
        </authorList>
    </citation>
    <scope>NUCLEOTIDE SEQUENCE</scope>
    <source>
        <strain evidence="1">P2</strain>
    </source>
</reference>
<sequence>MFKVKTTSIPQVQMCQACGVKPRYYEKTTGKLHPFCGKTCASKVPKMVTVVCDHCQRRPTSGSHLYCGETCATAARLKKKSETCSLTGCTKRATMYPIGSYWNYCSAGHEELALRGCICCRAVPYIGNYFPLCASCDSYLVGHGPFLLPVPQDHTTYWAVVDQFNAAWAHPTERPQIRMVYRIIPAPSVWDNYWAYSLSTFPTVFPFGRDVLEAKKPSSEQWEYPGNEHLLWHGTTRACDIGEGGQNVFCTSPKCSLCSIARGSFNVASAGKRAFQRYGPGIYTSSKSSKSDHYAKNEIKSPWKALLLNNVLAGVEYTTVFNERHLKGPPLGYDSVYGKPGLSLNYDELVVYTDHAIRPAYLVMYEFTHKSILS</sequence>
<proteinExistence type="predicted"/>
<gene>
    <name evidence="1" type="ORF">BDM02DRAFT_3260798</name>
</gene>
<name>A0ACB6ZGY4_THEGA</name>
<keyword evidence="2" id="KW-1185">Reference proteome</keyword>
<evidence type="ECO:0000313" key="1">
    <source>
        <dbReference type="EMBL" id="KAF9648834.1"/>
    </source>
</evidence>
<organism evidence="1 2">
    <name type="scientific">Thelephora ganbajun</name>
    <name type="common">Ganba fungus</name>
    <dbReference type="NCBI Taxonomy" id="370292"/>
    <lineage>
        <taxon>Eukaryota</taxon>
        <taxon>Fungi</taxon>
        <taxon>Dikarya</taxon>
        <taxon>Basidiomycota</taxon>
        <taxon>Agaricomycotina</taxon>
        <taxon>Agaricomycetes</taxon>
        <taxon>Thelephorales</taxon>
        <taxon>Thelephoraceae</taxon>
        <taxon>Thelephora</taxon>
    </lineage>
</organism>
<dbReference type="Proteomes" id="UP000886501">
    <property type="component" value="Unassembled WGS sequence"/>
</dbReference>
<comment type="caution">
    <text evidence="1">The sequence shown here is derived from an EMBL/GenBank/DDBJ whole genome shotgun (WGS) entry which is preliminary data.</text>
</comment>